<proteinExistence type="predicted"/>
<dbReference type="HOGENOM" id="CLU_1237212_0_0_1"/>
<dbReference type="KEGG" id="tet:TTHERM_00657539"/>
<dbReference type="GeneID" id="7842263"/>
<accession>A4VCZ7</accession>
<keyword evidence="2" id="KW-1185">Reference proteome</keyword>
<dbReference type="EMBL" id="GG662471">
    <property type="protein sequence ID" value="EDK31401.1"/>
    <property type="molecule type" value="Genomic_DNA"/>
</dbReference>
<dbReference type="AlphaFoldDB" id="A4VCZ7"/>
<reference evidence="2" key="1">
    <citation type="journal article" date="2006" name="PLoS Biol.">
        <title>Macronuclear genome sequence of the ciliate Tetrahymena thermophila, a model eukaryote.</title>
        <authorList>
            <person name="Eisen J.A."/>
            <person name="Coyne R.S."/>
            <person name="Wu M."/>
            <person name="Wu D."/>
            <person name="Thiagarajan M."/>
            <person name="Wortman J.R."/>
            <person name="Badger J.H."/>
            <person name="Ren Q."/>
            <person name="Amedeo P."/>
            <person name="Jones K.M."/>
            <person name="Tallon L.J."/>
            <person name="Delcher A.L."/>
            <person name="Salzberg S.L."/>
            <person name="Silva J.C."/>
            <person name="Haas B.J."/>
            <person name="Majoros W.H."/>
            <person name="Farzad M."/>
            <person name="Carlton J.M."/>
            <person name="Smith R.K. Jr."/>
            <person name="Garg J."/>
            <person name="Pearlman R.E."/>
            <person name="Karrer K.M."/>
            <person name="Sun L."/>
            <person name="Manning G."/>
            <person name="Elde N.C."/>
            <person name="Turkewitz A.P."/>
            <person name="Asai D.J."/>
            <person name="Wilkes D.E."/>
            <person name="Wang Y."/>
            <person name="Cai H."/>
            <person name="Collins K."/>
            <person name="Stewart B.A."/>
            <person name="Lee S.R."/>
            <person name="Wilamowska K."/>
            <person name="Weinberg Z."/>
            <person name="Ruzzo W.L."/>
            <person name="Wloga D."/>
            <person name="Gaertig J."/>
            <person name="Frankel J."/>
            <person name="Tsao C.-C."/>
            <person name="Gorovsky M.A."/>
            <person name="Keeling P.J."/>
            <person name="Waller R.F."/>
            <person name="Patron N.J."/>
            <person name="Cherry J.M."/>
            <person name="Stover N.A."/>
            <person name="Krieger C.J."/>
            <person name="del Toro C."/>
            <person name="Ryder H.F."/>
            <person name="Williamson S.C."/>
            <person name="Barbeau R.A."/>
            <person name="Hamilton E.P."/>
            <person name="Orias E."/>
        </authorList>
    </citation>
    <scope>NUCLEOTIDE SEQUENCE [LARGE SCALE GENOMIC DNA]</scope>
    <source>
        <strain evidence="2">SB210</strain>
    </source>
</reference>
<gene>
    <name evidence="1" type="ORF">TTHERM_00657539</name>
</gene>
<organism evidence="1 2">
    <name type="scientific">Tetrahymena thermophila (strain SB210)</name>
    <dbReference type="NCBI Taxonomy" id="312017"/>
    <lineage>
        <taxon>Eukaryota</taxon>
        <taxon>Sar</taxon>
        <taxon>Alveolata</taxon>
        <taxon>Ciliophora</taxon>
        <taxon>Intramacronucleata</taxon>
        <taxon>Oligohymenophorea</taxon>
        <taxon>Hymenostomatida</taxon>
        <taxon>Tetrahymenina</taxon>
        <taxon>Tetrahymenidae</taxon>
        <taxon>Tetrahymena</taxon>
    </lineage>
</organism>
<sequence length="224" mass="26486">MQMLSRPNTSDKKYKRMRFGLIEGQENLKQFIEDFEQQFDCKFEQVRLVDELFKKNEESLNIYNNGIRVISYPDQNQPYEIEQILLKEFGNFFEYSYNLIKSLDDPSPLLLGLDYVSTSKIQIQTGQRVFLPHFGLNVLVYEYRAADKMSESGTSGYVAEFNYYYEQQSGQISTIDSQREKIIELEKLIQNQFKNTITKFAEININVKDKRGFDDVKRLRPLLE</sequence>
<evidence type="ECO:0000313" key="1">
    <source>
        <dbReference type="EMBL" id="EDK31401.1"/>
    </source>
</evidence>
<dbReference type="InParanoid" id="A4VCZ7"/>
<protein>
    <submittedName>
        <fullName evidence="1">Uncharacterized protein</fullName>
    </submittedName>
</protein>
<evidence type="ECO:0000313" key="2">
    <source>
        <dbReference type="Proteomes" id="UP000009168"/>
    </source>
</evidence>
<dbReference type="Proteomes" id="UP000009168">
    <property type="component" value="Unassembled WGS sequence"/>
</dbReference>
<name>A4VCZ7_TETTS</name>
<dbReference type="RefSeq" id="XP_001471007.1">
    <property type="nucleotide sequence ID" value="XM_001470957.2"/>
</dbReference>